<name>A0A1R4GTU1_9MICC</name>
<dbReference type="AlphaFoldDB" id="A0A1R4GTU1"/>
<dbReference type="Proteomes" id="UP000195913">
    <property type="component" value="Unassembled WGS sequence"/>
</dbReference>
<gene>
    <name evidence="1" type="ORF">FM101_13725</name>
</gene>
<sequence length="60" mass="6725">MVIGHRFDWREDSDGWLGCFVSRGGNIHAKRKNTGISSRKILTGQCPSNGTRENRCVGVY</sequence>
<proteinExistence type="predicted"/>
<accession>A0A1R4GTU1</accession>
<keyword evidence="2" id="KW-1185">Reference proteome</keyword>
<reference evidence="1 2" key="1">
    <citation type="submission" date="2017-02" db="EMBL/GenBank/DDBJ databases">
        <authorList>
            <person name="Peterson S.W."/>
        </authorList>
    </citation>
    <scope>NUCLEOTIDE SEQUENCE [LARGE SCALE GENOMIC DNA]</scope>
    <source>
        <strain evidence="1 2">B Ar 00.02</strain>
    </source>
</reference>
<organism evidence="1 2">
    <name type="scientific">Arthrobacter rhombi</name>
    <dbReference type="NCBI Taxonomy" id="71253"/>
    <lineage>
        <taxon>Bacteria</taxon>
        <taxon>Bacillati</taxon>
        <taxon>Actinomycetota</taxon>
        <taxon>Actinomycetes</taxon>
        <taxon>Micrococcales</taxon>
        <taxon>Micrococcaceae</taxon>
        <taxon>Arthrobacter</taxon>
    </lineage>
</organism>
<dbReference type="EMBL" id="FUHW01000044">
    <property type="protein sequence ID" value="SJM71700.1"/>
    <property type="molecule type" value="Genomic_DNA"/>
</dbReference>
<evidence type="ECO:0000313" key="2">
    <source>
        <dbReference type="Proteomes" id="UP000195913"/>
    </source>
</evidence>
<evidence type="ECO:0000313" key="1">
    <source>
        <dbReference type="EMBL" id="SJM71700.1"/>
    </source>
</evidence>
<protein>
    <submittedName>
        <fullName evidence="1">Uncharacterized protein</fullName>
    </submittedName>
</protein>